<dbReference type="eggNOG" id="COG3631">
    <property type="taxonomic scope" value="Bacteria"/>
</dbReference>
<dbReference type="Gene3D" id="3.10.450.50">
    <property type="match status" value="1"/>
</dbReference>
<proteinExistence type="predicted"/>
<dbReference type="SUPFAM" id="SSF54427">
    <property type="entry name" value="NTF2-like"/>
    <property type="match status" value="1"/>
</dbReference>
<evidence type="ECO:0000313" key="2">
    <source>
        <dbReference type="EMBL" id="ACL03176.1"/>
    </source>
</evidence>
<protein>
    <recommendedName>
        <fullName evidence="1">SnoaL-like domain-containing protein</fullName>
    </recommendedName>
</protein>
<dbReference type="RefSeq" id="WP_012610611.1">
    <property type="nucleotide sequence ID" value="NC_011768.1"/>
</dbReference>
<dbReference type="AlphaFoldDB" id="B8FA80"/>
<accession>B8FA80</accession>
<dbReference type="KEGG" id="dal:Dalk_1476"/>
<evidence type="ECO:0000313" key="3">
    <source>
        <dbReference type="Proteomes" id="UP000000739"/>
    </source>
</evidence>
<dbReference type="Proteomes" id="UP000000739">
    <property type="component" value="Chromosome"/>
</dbReference>
<organism evidence="2 3">
    <name type="scientific">Desulfatibacillum aliphaticivorans</name>
    <dbReference type="NCBI Taxonomy" id="218208"/>
    <lineage>
        <taxon>Bacteria</taxon>
        <taxon>Pseudomonadati</taxon>
        <taxon>Thermodesulfobacteriota</taxon>
        <taxon>Desulfobacteria</taxon>
        <taxon>Desulfobacterales</taxon>
        <taxon>Desulfatibacillaceae</taxon>
        <taxon>Desulfatibacillum</taxon>
    </lineage>
</organism>
<reference evidence="2 3" key="1">
    <citation type="journal article" date="2012" name="Environ. Microbiol.">
        <title>The genome sequence of Desulfatibacillum alkenivorans AK-01: a blueprint for anaerobic alkane oxidation.</title>
        <authorList>
            <person name="Callaghan A.V."/>
            <person name="Morris B.E."/>
            <person name="Pereira I.A."/>
            <person name="McInerney M.J."/>
            <person name="Austin R.N."/>
            <person name="Groves J.T."/>
            <person name="Kukor J.J."/>
            <person name="Suflita J.M."/>
            <person name="Young L.Y."/>
            <person name="Zylstra G.J."/>
            <person name="Wawrik B."/>
        </authorList>
    </citation>
    <scope>NUCLEOTIDE SEQUENCE [LARGE SCALE GENOMIC DNA]</scope>
    <source>
        <strain evidence="2 3">AK-01</strain>
    </source>
</reference>
<dbReference type="EMBL" id="CP001322">
    <property type="protein sequence ID" value="ACL03176.1"/>
    <property type="molecule type" value="Genomic_DNA"/>
</dbReference>
<dbReference type="InterPro" id="IPR037401">
    <property type="entry name" value="SnoaL-like"/>
</dbReference>
<evidence type="ECO:0000259" key="1">
    <source>
        <dbReference type="Pfam" id="PF12680"/>
    </source>
</evidence>
<gene>
    <name evidence="2" type="ordered locus">Dalk_1476</name>
</gene>
<sequence length="128" mass="14248">MKAKGRHEILIEKYIAAYNAFDLESMESLLHPDVKFENIADGEVNASAKGLEEFMALARQGAALFSFRKQEILGMTQEEDRVDVKIAFSAVLKQDLPGGPKAGETLSLKGRTEFVFQDGKIRRITDIS</sequence>
<feature type="domain" description="SnoaL-like" evidence="1">
    <location>
        <begin position="11"/>
        <end position="123"/>
    </location>
</feature>
<dbReference type="HOGENOM" id="CLU_161197_0_0_7"/>
<dbReference type="InterPro" id="IPR032710">
    <property type="entry name" value="NTF2-like_dom_sf"/>
</dbReference>
<name>B8FA80_DESAL</name>
<dbReference type="Pfam" id="PF12680">
    <property type="entry name" value="SnoaL_2"/>
    <property type="match status" value="1"/>
</dbReference>
<keyword evidence="3" id="KW-1185">Reference proteome</keyword>